<feature type="transmembrane region" description="Helical" evidence="2">
    <location>
        <begin position="169"/>
        <end position="191"/>
    </location>
</feature>
<keyword evidence="2" id="KW-1133">Transmembrane helix</keyword>
<accession>A0A834Z8E4</accession>
<organism evidence="3 4">
    <name type="scientific">Tetracentron sinense</name>
    <name type="common">Spur-leaf</name>
    <dbReference type="NCBI Taxonomy" id="13715"/>
    <lineage>
        <taxon>Eukaryota</taxon>
        <taxon>Viridiplantae</taxon>
        <taxon>Streptophyta</taxon>
        <taxon>Embryophyta</taxon>
        <taxon>Tracheophyta</taxon>
        <taxon>Spermatophyta</taxon>
        <taxon>Magnoliopsida</taxon>
        <taxon>Trochodendrales</taxon>
        <taxon>Trochodendraceae</taxon>
        <taxon>Tetracentron</taxon>
    </lineage>
</organism>
<gene>
    <name evidence="3" type="ORF">HHK36_012116</name>
</gene>
<dbReference type="EMBL" id="JABCRI010000008">
    <property type="protein sequence ID" value="KAF8401185.1"/>
    <property type="molecule type" value="Genomic_DNA"/>
</dbReference>
<evidence type="ECO:0000256" key="2">
    <source>
        <dbReference type="SAM" id="Phobius"/>
    </source>
</evidence>
<dbReference type="PANTHER" id="PTHR35490">
    <property type="entry name" value="BACTERIOPHAGE N4 ADSORPTION B PROTEIN"/>
    <property type="match status" value="1"/>
</dbReference>
<dbReference type="OMA" id="CNQWERI"/>
<sequence length="222" mass="25033">MIFTDFSSNGSISNASPSLHPNIESELRATRVNLFEEIERRKRAEDALGQMCNQWERISNLLSQGGLSFPATWDARNNMQLRMDSAEQFCQEVVLARFVSKAIGKGEARAETEAAAEAVIKSKNQEISRLRDRLQYYETVNHEMSHRNQEAMEIARRQRHLRKTRQSRIWSCIGLSVAIGASVLACSYLPLTSKHPLMTSNDFSDASSSLQESGNVNPGLIW</sequence>
<keyword evidence="2" id="KW-0812">Transmembrane</keyword>
<feature type="compositionally biased region" description="Low complexity" evidence="1">
    <location>
        <begin position="7"/>
        <end position="18"/>
    </location>
</feature>
<protein>
    <submittedName>
        <fullName evidence="3">Uncharacterized protein</fullName>
    </submittedName>
</protein>
<dbReference type="AlphaFoldDB" id="A0A834Z8E4"/>
<dbReference type="Proteomes" id="UP000655225">
    <property type="component" value="Unassembled WGS sequence"/>
</dbReference>
<name>A0A834Z8E4_TETSI</name>
<keyword evidence="4" id="KW-1185">Reference proteome</keyword>
<dbReference type="PANTHER" id="PTHR35490:SF3">
    <property type="entry name" value="(WILD MALAYSIAN BANANA) HYPOTHETICAL PROTEIN"/>
    <property type="match status" value="1"/>
</dbReference>
<comment type="caution">
    <text evidence="3">The sequence shown here is derived from an EMBL/GenBank/DDBJ whole genome shotgun (WGS) entry which is preliminary data.</text>
</comment>
<proteinExistence type="predicted"/>
<evidence type="ECO:0000313" key="4">
    <source>
        <dbReference type="Proteomes" id="UP000655225"/>
    </source>
</evidence>
<reference evidence="3 4" key="1">
    <citation type="submission" date="2020-04" db="EMBL/GenBank/DDBJ databases">
        <title>Plant Genome Project.</title>
        <authorList>
            <person name="Zhang R.-G."/>
        </authorList>
    </citation>
    <scope>NUCLEOTIDE SEQUENCE [LARGE SCALE GENOMIC DNA]</scope>
    <source>
        <strain evidence="3">YNK0</strain>
        <tissue evidence="3">Leaf</tissue>
    </source>
</reference>
<evidence type="ECO:0000256" key="1">
    <source>
        <dbReference type="SAM" id="MobiDB-lite"/>
    </source>
</evidence>
<feature type="region of interest" description="Disordered" evidence="1">
    <location>
        <begin position="1"/>
        <end position="20"/>
    </location>
</feature>
<keyword evidence="2" id="KW-0472">Membrane</keyword>
<dbReference type="OrthoDB" id="1736072at2759"/>
<evidence type="ECO:0000313" key="3">
    <source>
        <dbReference type="EMBL" id="KAF8401185.1"/>
    </source>
</evidence>